<sequence>MSKTILIVDDVPTIRNLVKFALSKAGFSIIEAEDGSVGLSLIKTQNIDLVISELHMPVMGGFDLAKAIKADPKIRHVPIFILTKDPNPEDAQQGKEIGVNAWIIKPFVPDKLLAAVKKALS</sequence>
<dbReference type="InterPro" id="IPR050595">
    <property type="entry name" value="Bact_response_regulator"/>
</dbReference>
<keyword evidence="1" id="KW-0597">Phosphoprotein</keyword>
<dbReference type="AlphaFoldDB" id="A0A369KNX2"/>
<dbReference type="InterPro" id="IPR011006">
    <property type="entry name" value="CheY-like_superfamily"/>
</dbReference>
<dbReference type="PANTHER" id="PTHR44591">
    <property type="entry name" value="STRESS RESPONSE REGULATOR PROTEIN 1"/>
    <property type="match status" value="1"/>
</dbReference>
<evidence type="ECO:0000313" key="4">
    <source>
        <dbReference type="EMBL" id="RDB36281.1"/>
    </source>
</evidence>
<dbReference type="GO" id="GO:0000160">
    <property type="term" value="P:phosphorelay signal transduction system"/>
    <property type="evidence" value="ECO:0007669"/>
    <property type="project" value="InterPro"/>
</dbReference>
<dbReference type="Gene3D" id="3.40.50.2300">
    <property type="match status" value="1"/>
</dbReference>
<organism evidence="4 5">
    <name type="scientific">Spirobacillus cienkowskii</name>
    <dbReference type="NCBI Taxonomy" id="495820"/>
    <lineage>
        <taxon>Bacteria</taxon>
        <taxon>Pseudomonadati</taxon>
        <taxon>Bdellovibrionota</taxon>
        <taxon>Oligoflexia</taxon>
        <taxon>Silvanigrellales</taxon>
        <taxon>Spirobacillus</taxon>
    </lineage>
</organism>
<reference evidence="4" key="1">
    <citation type="submission" date="2018-04" db="EMBL/GenBank/DDBJ databases">
        <title>Draft genome sequence of the Candidatus Spirobacillus cienkowskii, a pathogen of freshwater Daphnia species, reconstructed from hemolymph metagenomic reads.</title>
        <authorList>
            <person name="Bresciani L."/>
            <person name="Lemos L.N."/>
            <person name="Wale N."/>
            <person name="Lin J.Y."/>
            <person name="Fernandes G.R."/>
            <person name="Duffy M.A."/>
            <person name="Rodrigues J.M."/>
        </authorList>
    </citation>
    <scope>NUCLEOTIDE SEQUENCE [LARGE SCALE GENOMIC DNA]</scope>
    <source>
        <strain evidence="4">Binning01</strain>
    </source>
</reference>
<evidence type="ECO:0000256" key="2">
    <source>
        <dbReference type="PROSITE-ProRule" id="PRU00169"/>
    </source>
</evidence>
<evidence type="ECO:0000313" key="5">
    <source>
        <dbReference type="Proteomes" id="UP000253934"/>
    </source>
</evidence>
<dbReference type="InterPro" id="IPR001789">
    <property type="entry name" value="Sig_transdc_resp-reg_receiver"/>
</dbReference>
<gene>
    <name evidence="4" type="ORF">DCC88_05755</name>
</gene>
<dbReference type="EMBL" id="QOVW01000063">
    <property type="protein sequence ID" value="RDB36281.1"/>
    <property type="molecule type" value="Genomic_DNA"/>
</dbReference>
<proteinExistence type="predicted"/>
<dbReference type="SUPFAM" id="SSF52172">
    <property type="entry name" value="CheY-like"/>
    <property type="match status" value="1"/>
</dbReference>
<keyword evidence="5" id="KW-1185">Reference proteome</keyword>
<comment type="caution">
    <text evidence="4">The sequence shown here is derived from an EMBL/GenBank/DDBJ whole genome shotgun (WGS) entry which is preliminary data.</text>
</comment>
<name>A0A369KNX2_9BACT</name>
<dbReference type="RefSeq" id="WP_338635265.1">
    <property type="nucleotide sequence ID" value="NZ_CP146516.1"/>
</dbReference>
<accession>A0A369KNX2</accession>
<dbReference type="PANTHER" id="PTHR44591:SF25">
    <property type="entry name" value="CHEMOTAXIS TWO-COMPONENT RESPONSE REGULATOR"/>
    <property type="match status" value="1"/>
</dbReference>
<evidence type="ECO:0000259" key="3">
    <source>
        <dbReference type="PROSITE" id="PS50110"/>
    </source>
</evidence>
<feature type="domain" description="Response regulatory" evidence="3">
    <location>
        <begin position="4"/>
        <end position="120"/>
    </location>
</feature>
<protein>
    <submittedName>
        <fullName evidence="4">Response regulator</fullName>
    </submittedName>
</protein>
<dbReference type="Proteomes" id="UP000253934">
    <property type="component" value="Unassembled WGS sequence"/>
</dbReference>
<comment type="caution">
    <text evidence="2">Lacks conserved residue(s) required for the propagation of feature annotation.</text>
</comment>
<dbReference type="PROSITE" id="PS50110">
    <property type="entry name" value="RESPONSE_REGULATORY"/>
    <property type="match status" value="1"/>
</dbReference>
<dbReference type="Pfam" id="PF00072">
    <property type="entry name" value="Response_reg"/>
    <property type="match status" value="1"/>
</dbReference>
<dbReference type="SMART" id="SM00448">
    <property type="entry name" value="REC"/>
    <property type="match status" value="1"/>
</dbReference>
<evidence type="ECO:0000256" key="1">
    <source>
        <dbReference type="ARBA" id="ARBA00022553"/>
    </source>
</evidence>